<proteinExistence type="predicted"/>
<keyword evidence="1" id="KW-0812">Transmembrane</keyword>
<dbReference type="Proteomes" id="UP000012073">
    <property type="component" value="Unassembled WGS sequence"/>
</dbReference>
<dbReference type="RefSeq" id="XP_005717701.1">
    <property type="nucleotide sequence ID" value="XM_005717644.1"/>
</dbReference>
<reference evidence="3" key="1">
    <citation type="journal article" date="2013" name="Proc. Natl. Acad. Sci. U.S.A.">
        <title>Genome structure and metabolic features in the red seaweed Chondrus crispus shed light on evolution of the Archaeplastida.</title>
        <authorList>
            <person name="Collen J."/>
            <person name="Porcel B."/>
            <person name="Carre W."/>
            <person name="Ball S.G."/>
            <person name="Chaparro C."/>
            <person name="Tonon T."/>
            <person name="Barbeyron T."/>
            <person name="Michel G."/>
            <person name="Noel B."/>
            <person name="Valentin K."/>
            <person name="Elias M."/>
            <person name="Artiguenave F."/>
            <person name="Arun A."/>
            <person name="Aury J.M."/>
            <person name="Barbosa-Neto J.F."/>
            <person name="Bothwell J.H."/>
            <person name="Bouget F.Y."/>
            <person name="Brillet L."/>
            <person name="Cabello-Hurtado F."/>
            <person name="Capella-Gutierrez S."/>
            <person name="Charrier B."/>
            <person name="Cladiere L."/>
            <person name="Cock J.M."/>
            <person name="Coelho S.M."/>
            <person name="Colleoni C."/>
            <person name="Czjzek M."/>
            <person name="Da Silva C."/>
            <person name="Delage L."/>
            <person name="Denoeud F."/>
            <person name="Deschamps P."/>
            <person name="Dittami S.M."/>
            <person name="Gabaldon T."/>
            <person name="Gachon C.M."/>
            <person name="Groisillier A."/>
            <person name="Herve C."/>
            <person name="Jabbari K."/>
            <person name="Katinka M."/>
            <person name="Kloareg B."/>
            <person name="Kowalczyk N."/>
            <person name="Labadie K."/>
            <person name="Leblanc C."/>
            <person name="Lopez P.J."/>
            <person name="McLachlan D.H."/>
            <person name="Meslet-Cladiere L."/>
            <person name="Moustafa A."/>
            <person name="Nehr Z."/>
            <person name="Nyvall Collen P."/>
            <person name="Panaud O."/>
            <person name="Partensky F."/>
            <person name="Poulain J."/>
            <person name="Rensing S.A."/>
            <person name="Rousvoal S."/>
            <person name="Samson G."/>
            <person name="Symeonidi A."/>
            <person name="Weissenbach J."/>
            <person name="Zambounis A."/>
            <person name="Wincker P."/>
            <person name="Boyen C."/>
        </authorList>
    </citation>
    <scope>NUCLEOTIDE SEQUENCE [LARGE SCALE GENOMIC DNA]</scope>
    <source>
        <strain evidence="3">cv. Stackhouse</strain>
    </source>
</reference>
<gene>
    <name evidence="2" type="ORF">CHC_T00006087001</name>
</gene>
<dbReference type="KEGG" id="ccp:CHC_T00006087001"/>
<sequence length="189" mass="21224">MTFTFPYLLKWVCSWHAYQGLRVKRSARKCKSNQHEMLSRRLFLLFNAAKYPYFCVLLLVPALFISLHGLRLLSCIRCSSASVPSHYYASRSPHCEGCSLAFNRNYQANPPPPPPTHAYCMHACLNSRSFAISLLSALFNRVYVPHSATTADNVSPGSIISRGTSKTFTRANVPGHCVPHCLSPKTKSW</sequence>
<feature type="transmembrane region" description="Helical" evidence="1">
    <location>
        <begin position="51"/>
        <end position="70"/>
    </location>
</feature>
<accession>R7QK98</accession>
<evidence type="ECO:0000313" key="2">
    <source>
        <dbReference type="EMBL" id="CDF37830.1"/>
    </source>
</evidence>
<dbReference type="EMBL" id="HG001876">
    <property type="protein sequence ID" value="CDF37830.1"/>
    <property type="molecule type" value="Genomic_DNA"/>
</dbReference>
<organism evidence="2 3">
    <name type="scientific">Chondrus crispus</name>
    <name type="common">Carrageen Irish moss</name>
    <name type="synonym">Polymorpha crispa</name>
    <dbReference type="NCBI Taxonomy" id="2769"/>
    <lineage>
        <taxon>Eukaryota</taxon>
        <taxon>Rhodophyta</taxon>
        <taxon>Florideophyceae</taxon>
        <taxon>Rhodymeniophycidae</taxon>
        <taxon>Gigartinales</taxon>
        <taxon>Gigartinaceae</taxon>
        <taxon>Chondrus</taxon>
    </lineage>
</organism>
<keyword evidence="1" id="KW-0472">Membrane</keyword>
<dbReference type="AlphaFoldDB" id="R7QK98"/>
<evidence type="ECO:0000313" key="3">
    <source>
        <dbReference type="Proteomes" id="UP000012073"/>
    </source>
</evidence>
<evidence type="ECO:0000256" key="1">
    <source>
        <dbReference type="SAM" id="Phobius"/>
    </source>
</evidence>
<dbReference type="Gramene" id="CDF37830">
    <property type="protein sequence ID" value="CDF37830"/>
    <property type="gene ID" value="CHC_T00006087001"/>
</dbReference>
<keyword evidence="3" id="KW-1185">Reference proteome</keyword>
<dbReference type="GeneID" id="17325420"/>
<keyword evidence="1" id="KW-1133">Transmembrane helix</keyword>
<protein>
    <submittedName>
        <fullName evidence="2">Uncharacterized protein</fullName>
    </submittedName>
</protein>
<name>R7QK98_CHOCR</name>